<dbReference type="Gene3D" id="3.40.50.300">
    <property type="entry name" value="P-loop containing nucleotide triphosphate hydrolases"/>
    <property type="match status" value="1"/>
</dbReference>
<dbReference type="Proteomes" id="UP000325785">
    <property type="component" value="Chromosome"/>
</dbReference>
<proteinExistence type="predicted"/>
<keyword evidence="2" id="KW-0808">Transferase</keyword>
<name>A0A0T5PDH9_9RHOB</name>
<accession>A0A0T5PDH9</accession>
<evidence type="ECO:0000313" key="4">
    <source>
        <dbReference type="Proteomes" id="UP000325785"/>
    </source>
</evidence>
<protein>
    <submittedName>
        <fullName evidence="2">Sulfotransferase family protein</fullName>
    </submittedName>
</protein>
<sequence length="265" mass="30777">MTERLEDRIEAVAGVGLRSLENGIFHVHIPKTGGSTLNNAFKGAPNYFNSGHAFGVDDVVHVGHIAHFERGWKTWPTYIYDRNFRKCIRFAVIRSPTEWLFSYYYHNQRPNLDGWGWASAVEYHGFQSFEQFAESFLDHDFEWHCRPIRDFQIAQCFDRNGKCQVDFLVYKERLNDAISVFSKLLGHEAALVAKPRNIGAYRNRYVTNPDLTNRLLFRFRTEMALFGYQKDGSIDPERALLESDGIFAFPDRLRFDLRSGCVSLD</sequence>
<evidence type="ECO:0000313" key="3">
    <source>
        <dbReference type="Proteomes" id="UP000051401"/>
    </source>
</evidence>
<dbReference type="Pfam" id="PF03567">
    <property type="entry name" value="Sulfotransfer_2"/>
    <property type="match status" value="1"/>
</dbReference>
<dbReference type="KEGG" id="rid:RIdsm_01696"/>
<gene>
    <name evidence="2" type="ORF">RIdsm_01696</name>
    <name evidence="1" type="ORF">XM52_05625</name>
</gene>
<dbReference type="PATRIC" id="fig|540747.5.peg.2706"/>
<dbReference type="GO" id="GO:0008146">
    <property type="term" value="F:sulfotransferase activity"/>
    <property type="evidence" value="ECO:0007669"/>
    <property type="project" value="InterPro"/>
</dbReference>
<dbReference type="EMBL" id="LAXI01000002">
    <property type="protein sequence ID" value="KRS19137.1"/>
    <property type="molecule type" value="Genomic_DNA"/>
</dbReference>
<dbReference type="InterPro" id="IPR027417">
    <property type="entry name" value="P-loop_NTPase"/>
</dbReference>
<reference evidence="1 3" key="1">
    <citation type="submission" date="2015-04" db="EMBL/GenBank/DDBJ databases">
        <title>The draft genome sequence of Roseovarius indicus B108T.</title>
        <authorList>
            <person name="Li G."/>
            <person name="Lai Q."/>
            <person name="Shao Z."/>
            <person name="Yan P."/>
        </authorList>
    </citation>
    <scope>NUCLEOTIDE SEQUENCE [LARGE SCALE GENOMIC DNA]</scope>
    <source>
        <strain evidence="1 3">B108</strain>
    </source>
</reference>
<dbReference type="SUPFAM" id="SSF52540">
    <property type="entry name" value="P-loop containing nucleoside triphosphate hydrolases"/>
    <property type="match status" value="1"/>
</dbReference>
<evidence type="ECO:0000313" key="1">
    <source>
        <dbReference type="EMBL" id="KRS19137.1"/>
    </source>
</evidence>
<dbReference type="Proteomes" id="UP000051401">
    <property type="component" value="Unassembled WGS sequence"/>
</dbReference>
<dbReference type="EMBL" id="CP031598">
    <property type="protein sequence ID" value="QEW25905.1"/>
    <property type="molecule type" value="Genomic_DNA"/>
</dbReference>
<evidence type="ECO:0000313" key="2">
    <source>
        <dbReference type="EMBL" id="QEW25905.1"/>
    </source>
</evidence>
<dbReference type="OrthoDB" id="7981249at2"/>
<dbReference type="RefSeq" id="WP_057814094.1">
    <property type="nucleotide sequence ID" value="NZ_CP031598.1"/>
</dbReference>
<dbReference type="AlphaFoldDB" id="A0A0T5PDH9"/>
<organism evidence="1 3">
    <name type="scientific">Roseovarius indicus</name>
    <dbReference type="NCBI Taxonomy" id="540747"/>
    <lineage>
        <taxon>Bacteria</taxon>
        <taxon>Pseudomonadati</taxon>
        <taxon>Pseudomonadota</taxon>
        <taxon>Alphaproteobacteria</taxon>
        <taxon>Rhodobacterales</taxon>
        <taxon>Roseobacteraceae</taxon>
        <taxon>Roseovarius</taxon>
    </lineage>
</organism>
<dbReference type="InterPro" id="IPR005331">
    <property type="entry name" value="Sulfotransferase"/>
</dbReference>
<keyword evidence="3" id="KW-1185">Reference proteome</keyword>
<dbReference type="GO" id="GO:0016020">
    <property type="term" value="C:membrane"/>
    <property type="evidence" value="ECO:0007669"/>
    <property type="project" value="InterPro"/>
</dbReference>
<reference evidence="2 4" key="2">
    <citation type="submission" date="2018-08" db="EMBL/GenBank/DDBJ databases">
        <title>Genetic Globetrotter - A new plasmid hitch-hiking vast phylogenetic and geographic distances.</title>
        <authorList>
            <person name="Vollmers J."/>
            <person name="Petersen J."/>
        </authorList>
    </citation>
    <scope>NUCLEOTIDE SEQUENCE [LARGE SCALE GENOMIC DNA]</scope>
    <source>
        <strain evidence="2 4">DSM 26383</strain>
    </source>
</reference>